<dbReference type="OrthoDB" id="3351617at2759"/>
<feature type="transmembrane region" description="Helical" evidence="1">
    <location>
        <begin position="133"/>
        <end position="155"/>
    </location>
</feature>
<accession>A0A4S8LMI5</accession>
<feature type="transmembrane region" description="Helical" evidence="1">
    <location>
        <begin position="12"/>
        <end position="38"/>
    </location>
</feature>
<proteinExistence type="predicted"/>
<feature type="transmembrane region" description="Helical" evidence="1">
    <location>
        <begin position="245"/>
        <end position="266"/>
    </location>
</feature>
<dbReference type="EMBL" id="ML179352">
    <property type="protein sequence ID" value="THU89938.1"/>
    <property type="molecule type" value="Genomic_DNA"/>
</dbReference>
<keyword evidence="3" id="KW-1185">Reference proteome</keyword>
<dbReference type="Proteomes" id="UP000297245">
    <property type="component" value="Unassembled WGS sequence"/>
</dbReference>
<evidence type="ECO:0000256" key="1">
    <source>
        <dbReference type="SAM" id="Phobius"/>
    </source>
</evidence>
<keyword evidence="1" id="KW-0812">Transmembrane</keyword>
<evidence type="ECO:0000313" key="2">
    <source>
        <dbReference type="EMBL" id="THU89938.1"/>
    </source>
</evidence>
<keyword evidence="1" id="KW-0472">Membrane</keyword>
<feature type="transmembrane region" description="Helical" evidence="1">
    <location>
        <begin position="217"/>
        <end position="239"/>
    </location>
</feature>
<feature type="transmembrane region" description="Helical" evidence="1">
    <location>
        <begin position="175"/>
        <end position="197"/>
    </location>
</feature>
<protein>
    <submittedName>
        <fullName evidence="2">Uncharacterized protein</fullName>
    </submittedName>
</protein>
<evidence type="ECO:0000313" key="3">
    <source>
        <dbReference type="Proteomes" id="UP000297245"/>
    </source>
</evidence>
<reference evidence="2 3" key="1">
    <citation type="journal article" date="2019" name="Nat. Ecol. Evol.">
        <title>Megaphylogeny resolves global patterns of mushroom evolution.</title>
        <authorList>
            <person name="Varga T."/>
            <person name="Krizsan K."/>
            <person name="Foldi C."/>
            <person name="Dima B."/>
            <person name="Sanchez-Garcia M."/>
            <person name="Sanchez-Ramirez S."/>
            <person name="Szollosi G.J."/>
            <person name="Szarkandi J.G."/>
            <person name="Papp V."/>
            <person name="Albert L."/>
            <person name="Andreopoulos W."/>
            <person name="Angelini C."/>
            <person name="Antonin V."/>
            <person name="Barry K.W."/>
            <person name="Bougher N.L."/>
            <person name="Buchanan P."/>
            <person name="Buyck B."/>
            <person name="Bense V."/>
            <person name="Catcheside P."/>
            <person name="Chovatia M."/>
            <person name="Cooper J."/>
            <person name="Damon W."/>
            <person name="Desjardin D."/>
            <person name="Finy P."/>
            <person name="Geml J."/>
            <person name="Haridas S."/>
            <person name="Hughes K."/>
            <person name="Justo A."/>
            <person name="Karasinski D."/>
            <person name="Kautmanova I."/>
            <person name="Kiss B."/>
            <person name="Kocsube S."/>
            <person name="Kotiranta H."/>
            <person name="LaButti K.M."/>
            <person name="Lechner B.E."/>
            <person name="Liimatainen K."/>
            <person name="Lipzen A."/>
            <person name="Lukacs Z."/>
            <person name="Mihaltcheva S."/>
            <person name="Morgado L.N."/>
            <person name="Niskanen T."/>
            <person name="Noordeloos M.E."/>
            <person name="Ohm R.A."/>
            <person name="Ortiz-Santana B."/>
            <person name="Ovrebo C."/>
            <person name="Racz N."/>
            <person name="Riley R."/>
            <person name="Savchenko A."/>
            <person name="Shiryaev A."/>
            <person name="Soop K."/>
            <person name="Spirin V."/>
            <person name="Szebenyi C."/>
            <person name="Tomsovsky M."/>
            <person name="Tulloss R.E."/>
            <person name="Uehling J."/>
            <person name="Grigoriev I.V."/>
            <person name="Vagvolgyi C."/>
            <person name="Papp T."/>
            <person name="Martin F.M."/>
            <person name="Miettinen O."/>
            <person name="Hibbett D.S."/>
            <person name="Nagy L.G."/>
        </authorList>
    </citation>
    <scope>NUCLEOTIDE SEQUENCE [LARGE SCALE GENOMIC DNA]</scope>
    <source>
        <strain evidence="2 3">CBS 962.96</strain>
    </source>
</reference>
<sequence>MESDKVLPLERSFYIGNMFSAIMYGLQIYMTIHSVYLLRAPSHDSGVQRQKLFYASYSILLLLCMSFAFIANALMGQMMWIEHRDFDGGPVAWWLSNGTVWFNVVGSAFDMFGNFLGDALLIYRCAIIWGKRWYVIFLPVLMFLASTALAILSVVESALPGSSFFQTHVINFAVPWISLTCTLNAIVTVLIAGRILYARKQIREVMPEIDADVYTGIVAILIESALPFTLVGIVFAIVLSKEQPVQLFFADLWGSYVGLAPQLIILRVAMGRAWSKNTLTQVSTRIDFIHNKTGTTTVDSTQIGTVRYTESHPSVLKSISESSSHAQKLEQSGAEV</sequence>
<gene>
    <name evidence="2" type="ORF">K435DRAFT_781429</name>
</gene>
<dbReference type="AlphaFoldDB" id="A0A4S8LMI5"/>
<feature type="transmembrane region" description="Helical" evidence="1">
    <location>
        <begin position="59"/>
        <end position="80"/>
    </location>
</feature>
<feature type="transmembrane region" description="Helical" evidence="1">
    <location>
        <begin position="100"/>
        <end position="121"/>
    </location>
</feature>
<name>A0A4S8LMI5_DENBC</name>
<keyword evidence="1" id="KW-1133">Transmembrane helix</keyword>
<organism evidence="2 3">
    <name type="scientific">Dendrothele bispora (strain CBS 962.96)</name>
    <dbReference type="NCBI Taxonomy" id="1314807"/>
    <lineage>
        <taxon>Eukaryota</taxon>
        <taxon>Fungi</taxon>
        <taxon>Dikarya</taxon>
        <taxon>Basidiomycota</taxon>
        <taxon>Agaricomycotina</taxon>
        <taxon>Agaricomycetes</taxon>
        <taxon>Agaricomycetidae</taxon>
        <taxon>Agaricales</taxon>
        <taxon>Agaricales incertae sedis</taxon>
        <taxon>Dendrothele</taxon>
    </lineage>
</organism>